<proteinExistence type="predicted"/>
<keyword evidence="4" id="KW-1185">Reference proteome</keyword>
<dbReference type="AlphaFoldDB" id="A0A3B5AS54"/>
<reference evidence="3" key="1">
    <citation type="submission" date="2023-09" db="UniProtKB">
        <authorList>
            <consortium name="Ensembl"/>
        </authorList>
    </citation>
    <scope>IDENTIFICATION</scope>
</reference>
<evidence type="ECO:0000256" key="1">
    <source>
        <dbReference type="ARBA" id="ARBA00022786"/>
    </source>
</evidence>
<dbReference type="InterPro" id="IPR050648">
    <property type="entry name" value="F-box_LRR-repeat"/>
</dbReference>
<dbReference type="Pfam" id="PF12937">
    <property type="entry name" value="F-box-like"/>
    <property type="match status" value="1"/>
</dbReference>
<keyword evidence="1" id="KW-0833">Ubl conjugation pathway</keyword>
<feature type="domain" description="F-box" evidence="2">
    <location>
        <begin position="78"/>
        <end position="124"/>
    </location>
</feature>
<dbReference type="OrthoDB" id="549243at2759"/>
<dbReference type="GeneTree" id="ENSGT00390000003748"/>
<evidence type="ECO:0000313" key="4">
    <source>
        <dbReference type="Proteomes" id="UP000694891"/>
    </source>
</evidence>
<evidence type="ECO:0000313" key="5">
    <source>
        <dbReference type="RefSeq" id="XP_008275031.1"/>
    </source>
</evidence>
<dbReference type="RefSeq" id="XP_008275031.1">
    <property type="nucleotide sequence ID" value="XM_008276809.1"/>
</dbReference>
<organism evidence="3">
    <name type="scientific">Stegastes partitus</name>
    <name type="common">bicolor damselfish</name>
    <dbReference type="NCBI Taxonomy" id="144197"/>
    <lineage>
        <taxon>Eukaryota</taxon>
        <taxon>Metazoa</taxon>
        <taxon>Chordata</taxon>
        <taxon>Craniata</taxon>
        <taxon>Vertebrata</taxon>
        <taxon>Euteleostomi</taxon>
        <taxon>Actinopterygii</taxon>
        <taxon>Neopterygii</taxon>
        <taxon>Teleostei</taxon>
        <taxon>Neoteleostei</taxon>
        <taxon>Acanthomorphata</taxon>
        <taxon>Ovalentaria</taxon>
        <taxon>Pomacentridae</taxon>
        <taxon>Stegastes</taxon>
    </lineage>
</organism>
<protein>
    <submittedName>
        <fullName evidence="3">F-box and leucine rich repeat protein 22</fullName>
    </submittedName>
    <submittedName>
        <fullName evidence="5">F-box and leucine-rich protein 22</fullName>
    </submittedName>
</protein>
<evidence type="ECO:0000259" key="2">
    <source>
        <dbReference type="PROSITE" id="PS50181"/>
    </source>
</evidence>
<evidence type="ECO:0000313" key="3">
    <source>
        <dbReference type="Ensembl" id="ENSSPAP00000023735.1"/>
    </source>
</evidence>
<dbReference type="SMART" id="SM00367">
    <property type="entry name" value="LRR_CC"/>
    <property type="match status" value="3"/>
</dbReference>
<sequence>MERERMAQTLPSLTVPQLSSQNSPHSTALYVQAFSVCLRGHHVSRPHNAGCGLIVAAYQQAYRRPRDEASLYVSGRPAMHLAQLNRECLLHLFSFLDKDSRRSLSLTCHQLREVFLDPRLWNLLLFSSPCQLRKDNFVLGPSLRYLTICWYSSRVLQVCNIEDWLKSSFQRDICSKHEGLVSTFLAHVCHMCPNLLSLTLSGCGHITDQDVISVLQSCRKLRRLHLENCVRITDRSLQGVVAHGGNLEEVKVDFCRNITQAGLQSCGERRPDIQLSAERSADMIPDSQPEEKVPLRRTLQKVLQFS</sequence>
<name>A0A3B5AS54_9TELE</name>
<dbReference type="Proteomes" id="UP000694891">
    <property type="component" value="Unplaced"/>
</dbReference>
<dbReference type="InterPro" id="IPR006553">
    <property type="entry name" value="Leu-rich_rpt_Cys-con_subtyp"/>
</dbReference>
<dbReference type="Ensembl" id="ENSSPAT00000024116.1">
    <property type="protein sequence ID" value="ENSSPAP00000023735.1"/>
    <property type="gene ID" value="ENSSPAG00000017921.1"/>
</dbReference>
<dbReference type="InterPro" id="IPR001810">
    <property type="entry name" value="F-box_dom"/>
</dbReference>
<dbReference type="STRING" id="144197.ENSSPAP00000023735"/>
<dbReference type="GO" id="GO:0005737">
    <property type="term" value="C:cytoplasm"/>
    <property type="evidence" value="ECO:0007669"/>
    <property type="project" value="TreeGrafter"/>
</dbReference>
<dbReference type="CTD" id="283807"/>
<gene>
    <name evidence="5" type="primary">fbxl22</name>
</gene>
<dbReference type="InterPro" id="IPR036047">
    <property type="entry name" value="F-box-like_dom_sf"/>
</dbReference>
<reference evidence="5" key="2">
    <citation type="submission" date="2025-04" db="UniProtKB">
        <authorList>
            <consortium name="RefSeq"/>
        </authorList>
    </citation>
    <scope>IDENTIFICATION</scope>
</reference>
<accession>A0A3B5AS54</accession>
<dbReference type="Gene3D" id="3.80.10.10">
    <property type="entry name" value="Ribonuclease Inhibitor"/>
    <property type="match status" value="1"/>
</dbReference>
<dbReference type="GeneID" id="103353702"/>
<dbReference type="InterPro" id="IPR032675">
    <property type="entry name" value="LRR_dom_sf"/>
</dbReference>
<dbReference type="SUPFAM" id="SSF81383">
    <property type="entry name" value="F-box domain"/>
    <property type="match status" value="1"/>
</dbReference>
<dbReference type="CDD" id="cd22129">
    <property type="entry name" value="F-box_FBXL22"/>
    <property type="match status" value="1"/>
</dbReference>
<dbReference type="SUPFAM" id="SSF52047">
    <property type="entry name" value="RNI-like"/>
    <property type="match status" value="1"/>
</dbReference>
<dbReference type="PROSITE" id="PS50181">
    <property type="entry name" value="FBOX"/>
    <property type="match status" value="1"/>
</dbReference>
<dbReference type="PANTHER" id="PTHR13382">
    <property type="entry name" value="MITOCHONDRIAL ATP SYNTHASE COUPLING FACTOR B"/>
    <property type="match status" value="1"/>
</dbReference>